<evidence type="ECO:0000256" key="1">
    <source>
        <dbReference type="ARBA" id="ARBA00010556"/>
    </source>
</evidence>
<comment type="similarity">
    <text evidence="1">Belongs to the protease inhibitor I39 (alpha-2-macroglobulin) family. Bacterial alpha-2-macroglobulin subfamily.</text>
</comment>
<dbReference type="SMART" id="SM01360">
    <property type="entry name" value="A2M"/>
    <property type="match status" value="1"/>
</dbReference>
<dbReference type="Gene3D" id="2.60.40.1930">
    <property type="match status" value="1"/>
</dbReference>
<proteinExistence type="inferred from homology"/>
<reference evidence="4" key="1">
    <citation type="submission" date="2024-04" db="EMBL/GenBank/DDBJ databases">
        <title>Mariniflexile litorale, isolated from the shallow sediments of the Sea of Japan.</title>
        <authorList>
            <person name="Romanenko L."/>
            <person name="Isaeva M."/>
        </authorList>
    </citation>
    <scope>NUCLEOTIDE SEQUENCE [LARGE SCALE GENOMIC DNA]</scope>
    <source>
        <strain evidence="4">KMM 9835</strain>
    </source>
</reference>
<name>A0AAU7E9E3_9FLAO</name>
<dbReference type="SMART" id="SM01359">
    <property type="entry name" value="A2M_N_2"/>
    <property type="match status" value="1"/>
</dbReference>
<evidence type="ECO:0000259" key="2">
    <source>
        <dbReference type="SMART" id="SM01359"/>
    </source>
</evidence>
<feature type="domain" description="Alpha-2-macroglobulin bait region" evidence="2">
    <location>
        <begin position="967"/>
        <end position="1107"/>
    </location>
</feature>
<dbReference type="SUPFAM" id="SSF48239">
    <property type="entry name" value="Terpenoid cyclases/Protein prenyltransferases"/>
    <property type="match status" value="1"/>
</dbReference>
<gene>
    <name evidence="4" type="ORF">QLS71_010155</name>
</gene>
<dbReference type="GO" id="GO:0004866">
    <property type="term" value="F:endopeptidase inhibitor activity"/>
    <property type="evidence" value="ECO:0007669"/>
    <property type="project" value="InterPro"/>
</dbReference>
<feature type="domain" description="Alpha-2-macroglobulin" evidence="3">
    <location>
        <begin position="1258"/>
        <end position="1348"/>
    </location>
</feature>
<dbReference type="InterPro" id="IPR001599">
    <property type="entry name" value="Macroglobln_a2"/>
</dbReference>
<dbReference type="InterPro" id="IPR008930">
    <property type="entry name" value="Terpenoid_cyclase/PrenylTrfase"/>
</dbReference>
<protein>
    <submittedName>
        <fullName evidence="4">MG2 domain-containing protein</fullName>
    </submittedName>
</protein>
<dbReference type="InterPro" id="IPR002890">
    <property type="entry name" value="MG2"/>
</dbReference>
<dbReference type="Gene3D" id="1.50.10.20">
    <property type="match status" value="1"/>
</dbReference>
<dbReference type="InterPro" id="IPR041246">
    <property type="entry name" value="Bact_MG10"/>
</dbReference>
<dbReference type="EMBL" id="CP155618">
    <property type="protein sequence ID" value="XBL12702.1"/>
    <property type="molecule type" value="Genomic_DNA"/>
</dbReference>
<keyword evidence="5" id="KW-1185">Reference proteome</keyword>
<sequence length="2032" mass="233300">MKQSIFFLTILLLSSLGNSQNSDYKSLWKTVEQHETEGLPKSALKVVEQIYLLATKDKNHTQLLKTMFFKSKFALVLEEDAQFKIINDFKSEIKKSSFPTKNVLESILANLYWQYFNQNRWQFYNRTKTSEKVDSEDFRTWDLQTLFDEIHLHYQKSLQNGLLLQLEPLSKYDAILNVQKDSKVYRPTLFDFLNHETLEFYKTNETHITKPAYKFEIDNSELLSNTYAFSELNLSSKDSTSLQLRALKIYQGLILFHIKDKTSFALADVNIERLKFVSEHATFSDKEALLLEALKNEANNLKDHEASGLYLFEVASIYYQQSNQYQAKTKEENRWKAKDAVKVCNNVIEQFPKSNAAEKCTVLKQQIEQLALQITTESYLPIQQHSRLLVSYKNVEELQFNIYELTNKQLEKFNKTYRKEEQLAFIKKLDNLKTWDSKLPNESDFQNHSTEILVPKLNNGRYLIYASVKNDDETFAFSTIQVTNLALVETESNAYKTFQIIDRNNGKPISNASVELSFTENNNTKIQSENFSTNSLGEIKIEKTENRYRNLSVKVKYANDTAYFGDYYVNAYYKTEKEDIEYKAFLFTDRSIYRPGQIVYFKAIAMKTNNGKSEVIANESVYATLYDVNGDEIKEFELTTNSFGSISGEFILPSSGLNGQYHIGLDGNEEDFYLEHYFSVEEYKRPKFETKFKPVTETYKINDSVTVKGTALAYAGSNITDAKVVYRVHRKVQYPRWYFWYRPWFNSEPQEIAHGESITDASGNFEITFKAQSDQSVDKNSLPIFNYEITADVTDINGETRSATSIVNVGYHALVANMRLDDILDKTIKDYKITLDTKNLNGEFVPAKGEVKIHKLQAPNTVLRNRPWAAPDYQEFSTEAFKNLFPHDAYTNEHQSSNWKKGTLVFEKAFDTEKSKELALGNIKKWESGQYIITLESKDQFGQLVKDEIKTTLYNDADKSLADNQLFSMTTNKLTYKTGETALVTVGSSAENVNVTLTIEKDHKAIKTEVIQLNNNKKSISIPISNDDVGGFAVHYSFSAFNSFQSGREIIAVPYPKTDLDIETTTFRDKLQPGTDETWSFKIKGPQGDKVAAELLASMYDASLDQFKAHAWSFNPIYNQTYYTYNNSNARQSFGTQNFRVHYESRNINYPTKYYDELNWFGLYFGNNNIRIRGNASVSRTLNGMVAGIETMEDSAHLDEVVVVGYGTQKKEMLTGTVSLVEANEMDSEPLSTPPTDEDGLQKPNFDNVQIRKNLQETAFFLPQLQTDKDGNVSFSFTTPEALTQWKLQLLAHTKTLENATKTLTTVTQKELMVIPNAPRFLRQGDQITISTKIANLTDKQLSGQAVLVLTDAVSGKDITNKLIRKQANPNPSGELEGDFTVPAKGNTQISWSLSIPDDVDAVQYKIIAKSGTFSDGEQNALPVLSNRILVTETLPMWIRSDETRTFTLDKLKTNPSTTLKNHKLTLEITSNPAWYAIQALPYLMEYPYECNEQTFSRFYANTLASHIANSNPRIQEVFNQWASQDALVSNLEKNKELKSILIQETPWLRDAESETEQKKRIALLFDLNKMNNELQSAKRKLENNQLSSGAWAWFNGGRENRYITQHIITGFGHLKQLKVETKEASKMIEKAINYLDAEFVQEYKDIRRYNAKVDLTKDHLSYTQLHYLYMRSFYSEIKKSKEVEDITKYYQTQIQKYWLSRSLYSKGLMALVINRMGDKVTSSKILKSLKETSITSEELGMYWKENKSSWYWYQAPIETQALLIETFSEIENDTKTIDNLKIWLLKNKQTNQWKTTKATTEAVYALLLQGSDWLSITDAVDVIVGGQKIEPSKLENVKVEAGTGYYKTAWNTSEIKPNMATVQLTKKGDGIAWGSLYWQYFEDLDKITSAETPLKLNKKLFLKTNTDTGEQISEITSKTHLKVGDLVRVRIELRSDRTMEFIHMKDMRAAGLEPVNVISQYKWQDGLGYYESTKDASTNFFFDYLPKGVYVFEYDLRVNNTGNMSNGITTIQSMYAPEFSSHSEGTRVLVK</sequence>
<dbReference type="PANTHER" id="PTHR40094">
    <property type="entry name" value="ALPHA-2-MACROGLOBULIN HOMOLOG"/>
    <property type="match status" value="1"/>
</dbReference>
<organism evidence="4 5">
    <name type="scientific">Mariniflexile litorale</name>
    <dbReference type="NCBI Taxonomy" id="3045158"/>
    <lineage>
        <taxon>Bacteria</taxon>
        <taxon>Pseudomonadati</taxon>
        <taxon>Bacteroidota</taxon>
        <taxon>Flavobacteriia</taxon>
        <taxon>Flavobacteriales</taxon>
        <taxon>Flavobacteriaceae</taxon>
        <taxon>Mariniflexile</taxon>
    </lineage>
</organism>
<dbReference type="SMART" id="SM01419">
    <property type="entry name" value="Thiol-ester_cl"/>
    <property type="match status" value="1"/>
</dbReference>
<dbReference type="InterPro" id="IPR011625">
    <property type="entry name" value="A2M_N_BRD"/>
</dbReference>
<dbReference type="RefSeq" id="WP_308993836.1">
    <property type="nucleotide sequence ID" value="NZ_CP155618.1"/>
</dbReference>
<dbReference type="Pfam" id="PF00207">
    <property type="entry name" value="A2M"/>
    <property type="match status" value="1"/>
</dbReference>
<accession>A0AAU7E9E3</accession>
<dbReference type="KEGG" id="mlil:QLS71_010155"/>
<evidence type="ECO:0000313" key="5">
    <source>
        <dbReference type="Proteomes" id="UP001224325"/>
    </source>
</evidence>
<dbReference type="PANTHER" id="PTHR40094:SF1">
    <property type="entry name" value="UBIQUITIN DOMAIN-CONTAINING PROTEIN"/>
    <property type="match status" value="1"/>
</dbReference>
<dbReference type="Proteomes" id="UP001224325">
    <property type="component" value="Chromosome"/>
</dbReference>
<evidence type="ECO:0000259" key="3">
    <source>
        <dbReference type="SMART" id="SM01360"/>
    </source>
</evidence>
<evidence type="ECO:0000313" key="4">
    <source>
        <dbReference type="EMBL" id="XBL12702.1"/>
    </source>
</evidence>
<dbReference type="InterPro" id="IPR051802">
    <property type="entry name" value="YfhM-like"/>
</dbReference>
<dbReference type="Pfam" id="PF01835">
    <property type="entry name" value="MG2"/>
    <property type="match status" value="1"/>
</dbReference>
<dbReference type="InterPro" id="IPR047565">
    <property type="entry name" value="Alpha-macroglob_thiol-ester_cl"/>
</dbReference>
<dbReference type="Pfam" id="PF17973">
    <property type="entry name" value="bMG10"/>
    <property type="match status" value="1"/>
</dbReference>